<organism evidence="2 3">
    <name type="scientific">Anisodus tanguticus</name>
    <dbReference type="NCBI Taxonomy" id="243964"/>
    <lineage>
        <taxon>Eukaryota</taxon>
        <taxon>Viridiplantae</taxon>
        <taxon>Streptophyta</taxon>
        <taxon>Embryophyta</taxon>
        <taxon>Tracheophyta</taxon>
        <taxon>Spermatophyta</taxon>
        <taxon>Magnoliopsida</taxon>
        <taxon>eudicotyledons</taxon>
        <taxon>Gunneridae</taxon>
        <taxon>Pentapetalae</taxon>
        <taxon>asterids</taxon>
        <taxon>lamiids</taxon>
        <taxon>Solanales</taxon>
        <taxon>Solanaceae</taxon>
        <taxon>Solanoideae</taxon>
        <taxon>Hyoscyameae</taxon>
        <taxon>Anisodus</taxon>
    </lineage>
</organism>
<feature type="compositionally biased region" description="Basic residues" evidence="1">
    <location>
        <begin position="370"/>
        <end position="387"/>
    </location>
</feature>
<accession>A0AAE1SYV7</accession>
<proteinExistence type="predicted"/>
<evidence type="ECO:0000313" key="2">
    <source>
        <dbReference type="EMBL" id="KAK4380053.1"/>
    </source>
</evidence>
<name>A0AAE1SYV7_9SOLA</name>
<sequence>MKKCDGILFESKECQIFKKFDNPLFNENIQEGLKGDLCVDTMSHSLNYPNIDCVIHIDHNSKIDEVQLNGSFLVDLCALDESDDLEFKECMTCKNDSCGLFEGANYLNVSKLTPKIFVESTSRVERSSNDKEHPLKMKEALMILFNSLLPWINTCSCMINLMNELNITQTPLRLATVSPDGTTHSTGETRFHLELASRRRPERSSCLSNFVLLPPLLVKLVSLHKSATAELYMVSELDKTPHFFKISSKRKSFSPTLMSSSPRGFVTLGVKEEEAEENMWVVGDAMRVSEIRNLNNIHMCKLNAQYTNYTMGSSTTCSCQIVNKVSMVMKPTSPTTPTSPLGLDINEIRQLDLIIEEVKISANKTYSGSGKKRSRRYQRHRHRRKRV</sequence>
<comment type="caution">
    <text evidence="2">The sequence shown here is derived from an EMBL/GenBank/DDBJ whole genome shotgun (WGS) entry which is preliminary data.</text>
</comment>
<evidence type="ECO:0000256" key="1">
    <source>
        <dbReference type="SAM" id="MobiDB-lite"/>
    </source>
</evidence>
<feature type="region of interest" description="Disordered" evidence="1">
    <location>
        <begin position="365"/>
        <end position="387"/>
    </location>
</feature>
<dbReference type="EMBL" id="JAVYJV010000001">
    <property type="protein sequence ID" value="KAK4380053.1"/>
    <property type="molecule type" value="Genomic_DNA"/>
</dbReference>
<keyword evidence="3" id="KW-1185">Reference proteome</keyword>
<protein>
    <submittedName>
        <fullName evidence="2">Uncharacterized protein</fullName>
    </submittedName>
</protein>
<evidence type="ECO:0000313" key="3">
    <source>
        <dbReference type="Proteomes" id="UP001291623"/>
    </source>
</evidence>
<gene>
    <name evidence="2" type="ORF">RND71_001915</name>
</gene>
<reference evidence="2" key="1">
    <citation type="submission" date="2023-12" db="EMBL/GenBank/DDBJ databases">
        <title>Genome assembly of Anisodus tanguticus.</title>
        <authorList>
            <person name="Wang Y.-J."/>
        </authorList>
    </citation>
    <scope>NUCLEOTIDE SEQUENCE</scope>
    <source>
        <strain evidence="2">KB-2021</strain>
        <tissue evidence="2">Leaf</tissue>
    </source>
</reference>
<dbReference type="AlphaFoldDB" id="A0AAE1SYV7"/>
<dbReference type="Proteomes" id="UP001291623">
    <property type="component" value="Unassembled WGS sequence"/>
</dbReference>